<accession>A0ABW2L2G7</accession>
<dbReference type="EMBL" id="JBHTBS010000001">
    <property type="protein sequence ID" value="MFC7335919.1"/>
    <property type="molecule type" value="Genomic_DNA"/>
</dbReference>
<organism evidence="1 2">
    <name type="scientific">Haloferula chungangensis</name>
    <dbReference type="NCBI Taxonomy" id="1048331"/>
    <lineage>
        <taxon>Bacteria</taxon>
        <taxon>Pseudomonadati</taxon>
        <taxon>Verrucomicrobiota</taxon>
        <taxon>Verrucomicrobiia</taxon>
        <taxon>Verrucomicrobiales</taxon>
        <taxon>Verrucomicrobiaceae</taxon>
        <taxon>Haloferula</taxon>
    </lineage>
</organism>
<evidence type="ECO:0000313" key="2">
    <source>
        <dbReference type="Proteomes" id="UP001596472"/>
    </source>
</evidence>
<reference evidence="2" key="1">
    <citation type="journal article" date="2019" name="Int. J. Syst. Evol. Microbiol.">
        <title>The Global Catalogue of Microorganisms (GCM) 10K type strain sequencing project: providing services to taxonomists for standard genome sequencing and annotation.</title>
        <authorList>
            <consortium name="The Broad Institute Genomics Platform"/>
            <consortium name="The Broad Institute Genome Sequencing Center for Infectious Disease"/>
            <person name="Wu L."/>
            <person name="Ma J."/>
        </authorList>
    </citation>
    <scope>NUCLEOTIDE SEQUENCE [LARGE SCALE GENOMIC DNA]</scope>
    <source>
        <strain evidence="2">CGMCC 4.1467</strain>
    </source>
</reference>
<protein>
    <submittedName>
        <fullName evidence="1">DUF4259 domain-containing protein</fullName>
    </submittedName>
</protein>
<dbReference type="Proteomes" id="UP001596472">
    <property type="component" value="Unassembled WGS sequence"/>
</dbReference>
<dbReference type="InterPro" id="IPR025355">
    <property type="entry name" value="DUF4259"/>
</dbReference>
<evidence type="ECO:0000313" key="1">
    <source>
        <dbReference type="EMBL" id="MFC7335919.1"/>
    </source>
</evidence>
<comment type="caution">
    <text evidence="1">The sequence shown here is derived from an EMBL/GenBank/DDBJ whole genome shotgun (WGS) entry which is preliminary data.</text>
</comment>
<dbReference type="Pfam" id="PF14078">
    <property type="entry name" value="DUF4259"/>
    <property type="match status" value="1"/>
</dbReference>
<proteinExistence type="predicted"/>
<sequence>MIERIDSPGFVTLGMGMDAWDADAFGNDTAADWLAEVVETSDLGMILEAFDTVLGAGDEPVELQAGEEAIAAAELVAWLAGQPGKGGDYSDAIESWMDDNELEFTESLAKKARRSIDRVFNMPSELREAWEEGEDFDDWKAELAKLKERLG</sequence>
<keyword evidence="2" id="KW-1185">Reference proteome</keyword>
<gene>
    <name evidence="1" type="ORF">ACFQY0_01915</name>
</gene>
<name>A0ABW2L2G7_9BACT</name>